<accession>A0A9Q1JTK0</accession>
<dbReference type="Proteomes" id="UP001153076">
    <property type="component" value="Unassembled WGS sequence"/>
</dbReference>
<evidence type="ECO:0000313" key="2">
    <source>
        <dbReference type="EMBL" id="KAJ8430747.1"/>
    </source>
</evidence>
<proteinExistence type="predicted"/>
<dbReference type="Gene3D" id="2.40.70.10">
    <property type="entry name" value="Acid Proteases"/>
    <property type="match status" value="1"/>
</dbReference>
<organism evidence="2 3">
    <name type="scientific">Carnegiea gigantea</name>
    <dbReference type="NCBI Taxonomy" id="171969"/>
    <lineage>
        <taxon>Eukaryota</taxon>
        <taxon>Viridiplantae</taxon>
        <taxon>Streptophyta</taxon>
        <taxon>Embryophyta</taxon>
        <taxon>Tracheophyta</taxon>
        <taxon>Spermatophyta</taxon>
        <taxon>Magnoliopsida</taxon>
        <taxon>eudicotyledons</taxon>
        <taxon>Gunneridae</taxon>
        <taxon>Pentapetalae</taxon>
        <taxon>Caryophyllales</taxon>
        <taxon>Cactineae</taxon>
        <taxon>Cactaceae</taxon>
        <taxon>Cactoideae</taxon>
        <taxon>Echinocereeae</taxon>
        <taxon>Carnegiea</taxon>
    </lineage>
</organism>
<dbReference type="SUPFAM" id="SSF50630">
    <property type="entry name" value="Acid proteases"/>
    <property type="match status" value="1"/>
</dbReference>
<evidence type="ECO:0000313" key="3">
    <source>
        <dbReference type="Proteomes" id="UP001153076"/>
    </source>
</evidence>
<dbReference type="OrthoDB" id="1300148at2759"/>
<evidence type="ECO:0000256" key="1">
    <source>
        <dbReference type="SAM" id="MobiDB-lite"/>
    </source>
</evidence>
<name>A0A9Q1JTK0_9CARY</name>
<protein>
    <recommendedName>
        <fullName evidence="4">Peptidase A2 domain-containing protein</fullName>
    </recommendedName>
</protein>
<dbReference type="PANTHER" id="PTHR33240:SF17">
    <property type="entry name" value="EUKARYOTIC PEPTIDE CHAIN RELEASE FACTOR GTP-BINDING SUBUNIT-LIKE"/>
    <property type="match status" value="1"/>
</dbReference>
<comment type="caution">
    <text evidence="2">The sequence shown here is derived from an EMBL/GenBank/DDBJ whole genome shotgun (WGS) entry which is preliminary data.</text>
</comment>
<feature type="compositionally biased region" description="Low complexity" evidence="1">
    <location>
        <begin position="324"/>
        <end position="337"/>
    </location>
</feature>
<gene>
    <name evidence="2" type="ORF">Cgig2_009638</name>
</gene>
<dbReference type="EMBL" id="JAKOGI010000761">
    <property type="protein sequence ID" value="KAJ8430747.1"/>
    <property type="molecule type" value="Genomic_DNA"/>
</dbReference>
<dbReference type="PANTHER" id="PTHR33240">
    <property type="entry name" value="OS08G0508500 PROTEIN"/>
    <property type="match status" value="1"/>
</dbReference>
<dbReference type="CDD" id="cd00303">
    <property type="entry name" value="retropepsin_like"/>
    <property type="match status" value="1"/>
</dbReference>
<dbReference type="InterPro" id="IPR021109">
    <property type="entry name" value="Peptidase_aspartic_dom_sf"/>
</dbReference>
<dbReference type="AlphaFoldDB" id="A0A9Q1JTK0"/>
<feature type="region of interest" description="Disordered" evidence="1">
    <location>
        <begin position="323"/>
        <end position="354"/>
    </location>
</feature>
<reference evidence="2" key="1">
    <citation type="submission" date="2022-04" db="EMBL/GenBank/DDBJ databases">
        <title>Carnegiea gigantea Genome sequencing and assembly v2.</title>
        <authorList>
            <person name="Copetti D."/>
            <person name="Sanderson M.J."/>
            <person name="Burquez A."/>
            <person name="Wojciechowski M.F."/>
        </authorList>
    </citation>
    <scope>NUCLEOTIDE SEQUENCE</scope>
    <source>
        <strain evidence="2">SGP5-SGP5p</strain>
        <tissue evidence="2">Aerial part</tissue>
    </source>
</reference>
<keyword evidence="3" id="KW-1185">Reference proteome</keyword>
<sequence length="369" mass="40081">MDTLKSLMSTMVDAITRQVSEQVKRAMEVAGSAQPVLEGEPFHRPEGRSSFRLMEHGQEVARSDRGDRLPLGRGHLMLRRPPPMTAPLDLRTLGSIVNSTSRAGIPRLNGSTVPTARTDPHFASAARLGMFRRSRGHHSGRQVLTVEQGSCITTPAMVFGGKDAPRFASPHNDPLVVEMKIASAIVRRILLDTGSSVDIITWDCLKRLSRPGCGVIPMENPILGFGGKQVNPTGMNRLPVRFGDKSKFKSLEVDFLVVDVPMAYNVIIGRPTLHRVKAGQEDRLIPNPPPAVASTLDLHFVRLAMKLLSLDHFVHDTHPNFEGSSDSAAAASSSASANEKYGHNTLKSSGRGRGGCEALLQRQVKVSLT</sequence>
<feature type="region of interest" description="Disordered" evidence="1">
    <location>
        <begin position="64"/>
        <end position="89"/>
    </location>
</feature>
<evidence type="ECO:0008006" key="4">
    <source>
        <dbReference type="Google" id="ProtNLM"/>
    </source>
</evidence>